<dbReference type="GO" id="GO:0005524">
    <property type="term" value="F:ATP binding"/>
    <property type="evidence" value="ECO:0007669"/>
    <property type="project" value="UniProtKB-UniRule"/>
</dbReference>
<protein>
    <recommendedName>
        <fullName evidence="5">ATP-grasp domain-containing protein</fullName>
    </recommendedName>
</protein>
<dbReference type="PROSITE" id="PS50975">
    <property type="entry name" value="ATP_GRASP"/>
    <property type="match status" value="1"/>
</dbReference>
<keyword evidence="3 4" id="KW-0067">ATP-binding</keyword>
<evidence type="ECO:0000256" key="1">
    <source>
        <dbReference type="ARBA" id="ARBA00022598"/>
    </source>
</evidence>
<dbReference type="InterPro" id="IPR011761">
    <property type="entry name" value="ATP-grasp"/>
</dbReference>
<gene>
    <name evidence="6" type="ORF">BU52_33365</name>
</gene>
<evidence type="ECO:0000256" key="2">
    <source>
        <dbReference type="ARBA" id="ARBA00022741"/>
    </source>
</evidence>
<dbReference type="PANTHER" id="PTHR43585:SF2">
    <property type="entry name" value="ATP-GRASP ENZYME FSQD"/>
    <property type="match status" value="1"/>
</dbReference>
<dbReference type="PANTHER" id="PTHR43585">
    <property type="entry name" value="FUMIPYRROLE BIOSYNTHESIS PROTEIN C"/>
    <property type="match status" value="1"/>
</dbReference>
<comment type="caution">
    <text evidence="6">The sequence shown here is derived from an EMBL/GenBank/DDBJ whole genome shotgun (WGS) entry which is preliminary data.</text>
</comment>
<evidence type="ECO:0000256" key="3">
    <source>
        <dbReference type="ARBA" id="ARBA00022840"/>
    </source>
</evidence>
<feature type="domain" description="ATP-grasp" evidence="5">
    <location>
        <begin position="68"/>
        <end position="267"/>
    </location>
</feature>
<evidence type="ECO:0000259" key="5">
    <source>
        <dbReference type="PROSITE" id="PS50975"/>
    </source>
</evidence>
<organism evidence="6 7">
    <name type="scientific">Streptomyces toyocaensis</name>
    <dbReference type="NCBI Taxonomy" id="55952"/>
    <lineage>
        <taxon>Bacteria</taxon>
        <taxon>Bacillati</taxon>
        <taxon>Actinomycetota</taxon>
        <taxon>Actinomycetes</taxon>
        <taxon>Kitasatosporales</taxon>
        <taxon>Streptomycetaceae</taxon>
        <taxon>Streptomyces</taxon>
    </lineage>
</organism>
<accession>A0A081XH87</accession>
<dbReference type="GO" id="GO:0046872">
    <property type="term" value="F:metal ion binding"/>
    <property type="evidence" value="ECO:0007669"/>
    <property type="project" value="InterPro"/>
</dbReference>
<sequence>MVRADDPGHPESVLAALHRAGLKDTRFAGVHSGDDWTLIDAGVISRMLGCSGIDPDVALYFRDKALQKQKIREAGISTASALVIEDIHDVSSLRDTDFKRSVLKPISFGGTGYTSTVTDFEGLSAVSRSMRARNIPRRTFMLEEFVEGDEWVADGVAFEGELLFLALGKYGEPCLNALTEQRALWVRRFDPTQESWAYEAAQPLVEASLSALGLSSGVFHMELFHNPATGQVTFGECAARRGGGLTQEEFLFKFNVDLAECGVLCALGRRPELDVKVRPEAAAHTHLLGRPGTLISHPSVSEAMELPYVEYARFEHPFGTAFPEAIEFIGQSLGLMVVKADSADDLAARVDDLRQWVDQRLVIAPPSMSFREHREWHERLWPEQAKLGGSVYEPSHT</sequence>
<dbReference type="STRING" id="55952.BU52_33365"/>
<keyword evidence="2 4" id="KW-0547">Nucleotide-binding</keyword>
<dbReference type="Gene3D" id="3.40.50.20">
    <property type="match status" value="1"/>
</dbReference>
<reference evidence="6 7" key="1">
    <citation type="submission" date="2014-02" db="EMBL/GenBank/DDBJ databases">
        <title>The genome announcement of Streptomyces toyocaensis NRRL15009.</title>
        <authorList>
            <person name="Hong H.-J."/>
            <person name="Kwun M.J."/>
        </authorList>
    </citation>
    <scope>NUCLEOTIDE SEQUENCE [LARGE SCALE GENOMIC DNA]</scope>
    <source>
        <strain evidence="6 7">NRRL 15009</strain>
    </source>
</reference>
<evidence type="ECO:0000313" key="6">
    <source>
        <dbReference type="EMBL" id="KES02910.1"/>
    </source>
</evidence>
<dbReference type="AlphaFoldDB" id="A0A081XH87"/>
<dbReference type="Proteomes" id="UP000028341">
    <property type="component" value="Unassembled WGS sequence"/>
</dbReference>
<keyword evidence="7" id="KW-1185">Reference proteome</keyword>
<dbReference type="GO" id="GO:0016874">
    <property type="term" value="F:ligase activity"/>
    <property type="evidence" value="ECO:0007669"/>
    <property type="project" value="UniProtKB-KW"/>
</dbReference>
<dbReference type="InterPro" id="IPR052032">
    <property type="entry name" value="ATP-dep_AA_Ligase"/>
</dbReference>
<dbReference type="Gene3D" id="3.30.470.20">
    <property type="entry name" value="ATP-grasp fold, B domain"/>
    <property type="match status" value="1"/>
</dbReference>
<dbReference type="eggNOG" id="COG2232">
    <property type="taxonomic scope" value="Bacteria"/>
</dbReference>
<keyword evidence="1" id="KW-0436">Ligase</keyword>
<dbReference type="SUPFAM" id="SSF56059">
    <property type="entry name" value="Glutathione synthetase ATP-binding domain-like"/>
    <property type="match status" value="1"/>
</dbReference>
<name>A0A081XH87_STRTO</name>
<dbReference type="EMBL" id="JFCB01000063">
    <property type="protein sequence ID" value="KES02910.1"/>
    <property type="molecule type" value="Genomic_DNA"/>
</dbReference>
<evidence type="ECO:0000256" key="4">
    <source>
        <dbReference type="PROSITE-ProRule" id="PRU00409"/>
    </source>
</evidence>
<proteinExistence type="predicted"/>
<evidence type="ECO:0000313" key="7">
    <source>
        <dbReference type="Proteomes" id="UP000028341"/>
    </source>
</evidence>